<dbReference type="Pfam" id="PF05050">
    <property type="entry name" value="Methyltransf_21"/>
    <property type="match status" value="1"/>
</dbReference>
<dbReference type="InterPro" id="IPR029063">
    <property type="entry name" value="SAM-dependent_MTases_sf"/>
</dbReference>
<dbReference type="AlphaFoldDB" id="A0A1E8PWL7"/>
<dbReference type="Gene3D" id="3.40.50.150">
    <property type="entry name" value="Vaccinia Virus protein VP39"/>
    <property type="match status" value="1"/>
</dbReference>
<protein>
    <submittedName>
        <fullName evidence="2">FkbM family methyltransferase</fullName>
    </submittedName>
</protein>
<dbReference type="GO" id="GO:0032259">
    <property type="term" value="P:methylation"/>
    <property type="evidence" value="ECO:0007669"/>
    <property type="project" value="UniProtKB-KW"/>
</dbReference>
<dbReference type="InterPro" id="IPR006342">
    <property type="entry name" value="FkbM_mtfrase"/>
</dbReference>
<accession>A0A1E8PWL7</accession>
<keyword evidence="3" id="KW-1185">Reference proteome</keyword>
<evidence type="ECO:0000259" key="1">
    <source>
        <dbReference type="Pfam" id="PF05050"/>
    </source>
</evidence>
<name>A0A1E8PWL7_9MYCO</name>
<gene>
    <name evidence="2" type="ORF">BEL07_26470</name>
</gene>
<comment type="caution">
    <text evidence="2">The sequence shown here is derived from an EMBL/GenBank/DDBJ whole genome shotgun (WGS) entry which is preliminary data.</text>
</comment>
<feature type="domain" description="Methyltransferase FkbM" evidence="1">
    <location>
        <begin position="38"/>
        <end position="211"/>
    </location>
</feature>
<dbReference type="Proteomes" id="UP000178953">
    <property type="component" value="Unassembled WGS sequence"/>
</dbReference>
<reference evidence="2 3" key="1">
    <citation type="submission" date="2016-09" db="EMBL/GenBank/DDBJ databases">
        <title>genome sequence of Mycobacterium sp. 739 SCH.</title>
        <authorList>
            <person name="Greninger A.L."/>
            <person name="Qin X."/>
            <person name="Jerome K."/>
            <person name="Vora S."/>
            <person name="Quinn K."/>
        </authorList>
    </citation>
    <scope>NUCLEOTIDE SEQUENCE [LARGE SCALE GENOMIC DNA]</scope>
    <source>
        <strain evidence="2 3">SCH</strain>
    </source>
</reference>
<keyword evidence="2" id="KW-0808">Transferase</keyword>
<keyword evidence="2" id="KW-0489">Methyltransferase</keyword>
<proteinExistence type="predicted"/>
<dbReference type="InterPro" id="IPR053188">
    <property type="entry name" value="FkbM_Methyltransferase"/>
</dbReference>
<dbReference type="OrthoDB" id="4104638at2"/>
<sequence>MGWIRRRPATVKKNLYEEWEVAHLRQLFDHYAVDCVFDVGANVGQYARMLREKVKFTGLVISFEPNPDAAAALRRSARGKSDWVVEDLAIGASDGTATFNVMKASQFSSLSTPRHDEVDIFAKKNTITKSVTVKTENLATTLERLSSHYAFRRPFLKLDTQGFDVQIVTSARDAVRRFVGLQSELSVKKIYGDSVDFRDAITTYEECGFQLSALVPNNEGHFPRLVETDCIMVRSDLLSA</sequence>
<organism evidence="2 3">
    <name type="scientific">Mycolicibacterium grossiae</name>
    <dbReference type="NCBI Taxonomy" id="1552759"/>
    <lineage>
        <taxon>Bacteria</taxon>
        <taxon>Bacillati</taxon>
        <taxon>Actinomycetota</taxon>
        <taxon>Actinomycetes</taxon>
        <taxon>Mycobacteriales</taxon>
        <taxon>Mycobacteriaceae</taxon>
        <taxon>Mycolicibacterium</taxon>
    </lineage>
</organism>
<dbReference type="GO" id="GO:0008171">
    <property type="term" value="F:O-methyltransferase activity"/>
    <property type="evidence" value="ECO:0007669"/>
    <property type="project" value="TreeGrafter"/>
</dbReference>
<dbReference type="SUPFAM" id="SSF53335">
    <property type="entry name" value="S-adenosyl-L-methionine-dependent methyltransferases"/>
    <property type="match status" value="1"/>
</dbReference>
<evidence type="ECO:0000313" key="3">
    <source>
        <dbReference type="Proteomes" id="UP000178953"/>
    </source>
</evidence>
<evidence type="ECO:0000313" key="2">
    <source>
        <dbReference type="EMBL" id="OFJ50752.1"/>
    </source>
</evidence>
<dbReference type="NCBIfam" id="TIGR01444">
    <property type="entry name" value="fkbM_fam"/>
    <property type="match status" value="1"/>
</dbReference>
<dbReference type="EMBL" id="MCHX01000097">
    <property type="protein sequence ID" value="OFJ50752.1"/>
    <property type="molecule type" value="Genomic_DNA"/>
</dbReference>
<dbReference type="PANTHER" id="PTHR36973">
    <property type="entry name" value="SLL1456 PROTEIN-RELATED"/>
    <property type="match status" value="1"/>
</dbReference>
<dbReference type="RefSeq" id="WP_070356017.1">
    <property type="nucleotide sequence ID" value="NZ_CP043474.1"/>
</dbReference>
<dbReference type="PANTHER" id="PTHR36973:SF4">
    <property type="entry name" value="NODULATION PROTEIN"/>
    <property type="match status" value="1"/>
</dbReference>